<protein>
    <submittedName>
        <fullName evidence="1">Unnamed protein product</fullName>
    </submittedName>
</protein>
<evidence type="ECO:0000313" key="2">
    <source>
        <dbReference type="Proteomes" id="UP001165121"/>
    </source>
</evidence>
<reference evidence="1" key="1">
    <citation type="submission" date="2023-04" db="EMBL/GenBank/DDBJ databases">
        <title>Phytophthora fragariaefolia NBRC 109709.</title>
        <authorList>
            <person name="Ichikawa N."/>
            <person name="Sato H."/>
            <person name="Tonouchi N."/>
        </authorList>
    </citation>
    <scope>NUCLEOTIDE SEQUENCE</scope>
    <source>
        <strain evidence="1">NBRC 109709</strain>
    </source>
</reference>
<dbReference type="EMBL" id="BSXT01001019">
    <property type="protein sequence ID" value="GMF37515.1"/>
    <property type="molecule type" value="Genomic_DNA"/>
</dbReference>
<dbReference type="AlphaFoldDB" id="A0A9W7CQN3"/>
<accession>A0A9W7CQN3</accession>
<sequence length="264" mass="29219">MLERFSHVDASPVRNPAVLGQDLASDDSHAMRDDERSYRELIGSLLYVANATRPDISAILSTLSQYLDCPRDMHWRVALRVLHYLKGTATRGIRFRCGSSNRTGIRAYADANWGGDKKTRRSTSGVLLLLGGGPVIYKSKRQATVALSSAEAEYMALALATQEVLWLLYVLDEMGFSAEGPTTLQMDNKSTIGMATNQGCTPRAKHIDLRAHFVRDHIEAGRIQLEYVPTEHQLADFLTKAVPTPRLVQLCKASGIFDVQVEGE</sequence>
<dbReference type="PANTHER" id="PTHR11439">
    <property type="entry name" value="GAG-POL-RELATED RETROTRANSPOSON"/>
    <property type="match status" value="1"/>
</dbReference>
<gene>
    <name evidence="1" type="ORF">Pfra01_001053400</name>
</gene>
<keyword evidence="2" id="KW-1185">Reference proteome</keyword>
<dbReference type="Proteomes" id="UP001165121">
    <property type="component" value="Unassembled WGS sequence"/>
</dbReference>
<evidence type="ECO:0000313" key="1">
    <source>
        <dbReference type="EMBL" id="GMF37515.1"/>
    </source>
</evidence>
<dbReference type="CDD" id="cd09272">
    <property type="entry name" value="RNase_HI_RT_Ty1"/>
    <property type="match status" value="1"/>
</dbReference>
<comment type="caution">
    <text evidence="1">The sequence shown here is derived from an EMBL/GenBank/DDBJ whole genome shotgun (WGS) entry which is preliminary data.</text>
</comment>
<name>A0A9W7CQN3_9STRA</name>
<proteinExistence type="predicted"/>
<dbReference type="OrthoDB" id="149341at2759"/>
<organism evidence="1 2">
    <name type="scientific">Phytophthora fragariaefolia</name>
    <dbReference type="NCBI Taxonomy" id="1490495"/>
    <lineage>
        <taxon>Eukaryota</taxon>
        <taxon>Sar</taxon>
        <taxon>Stramenopiles</taxon>
        <taxon>Oomycota</taxon>
        <taxon>Peronosporomycetes</taxon>
        <taxon>Peronosporales</taxon>
        <taxon>Peronosporaceae</taxon>
        <taxon>Phytophthora</taxon>
    </lineage>
</organism>
<dbReference type="PANTHER" id="PTHR11439:SF440">
    <property type="entry name" value="INTEGRASE CATALYTIC DOMAIN-CONTAINING PROTEIN"/>
    <property type="match status" value="1"/>
</dbReference>